<protein>
    <recommendedName>
        <fullName evidence="4">Protein ENHANCED DISEASE RESISTANCE 2 C-terminal domain-containing protein</fullName>
    </recommendedName>
</protein>
<dbReference type="Proteomes" id="UP000026961">
    <property type="component" value="Chromosome 8"/>
</dbReference>
<dbReference type="AlphaFoldDB" id="A0A0E0AVV2"/>
<reference evidence="5" key="1">
    <citation type="submission" date="2015-04" db="UniProtKB">
        <authorList>
            <consortium name="EnsemblPlants"/>
        </authorList>
    </citation>
    <scope>IDENTIFICATION</scope>
</reference>
<dbReference type="Gramene" id="OGLUM08G16760.2">
    <property type="protein sequence ID" value="OGLUM08G16760.2"/>
    <property type="gene ID" value="OGLUM08G16760"/>
</dbReference>
<evidence type="ECO:0000256" key="3">
    <source>
        <dbReference type="SAM" id="MobiDB-lite"/>
    </source>
</evidence>
<name>A0A0E0AVV2_9ORYZ</name>
<dbReference type="Gene3D" id="3.30.530.20">
    <property type="match status" value="1"/>
</dbReference>
<keyword evidence="2" id="KW-0539">Nucleus</keyword>
<dbReference type="EnsemblPlants" id="OGLUM08G16760.1">
    <property type="protein sequence ID" value="OGLUM08G16760.1"/>
    <property type="gene ID" value="OGLUM08G16760"/>
</dbReference>
<reference evidence="5" key="2">
    <citation type="submission" date="2018-05" db="EMBL/GenBank/DDBJ databases">
        <title>OgluRS3 (Oryza glumaepatula Reference Sequence Version 3).</title>
        <authorList>
            <person name="Zhang J."/>
            <person name="Kudrna D."/>
            <person name="Lee S."/>
            <person name="Talag J."/>
            <person name="Welchert J."/>
            <person name="Wing R.A."/>
        </authorList>
    </citation>
    <scope>NUCLEOTIDE SEQUENCE [LARGE SCALE GENOMIC DNA]</scope>
</reference>
<dbReference type="Gramene" id="OGLUM08G16760.1">
    <property type="protein sequence ID" value="OGLUM08G16760.1"/>
    <property type="gene ID" value="OGLUM08G16760"/>
</dbReference>
<organism evidence="5">
    <name type="scientific">Oryza glumipatula</name>
    <dbReference type="NCBI Taxonomy" id="40148"/>
    <lineage>
        <taxon>Eukaryota</taxon>
        <taxon>Viridiplantae</taxon>
        <taxon>Streptophyta</taxon>
        <taxon>Embryophyta</taxon>
        <taxon>Tracheophyta</taxon>
        <taxon>Spermatophyta</taxon>
        <taxon>Magnoliopsida</taxon>
        <taxon>Liliopsida</taxon>
        <taxon>Poales</taxon>
        <taxon>Poaceae</taxon>
        <taxon>BOP clade</taxon>
        <taxon>Oryzoideae</taxon>
        <taxon>Oryzeae</taxon>
        <taxon>Oryzinae</taxon>
        <taxon>Oryza</taxon>
    </lineage>
</organism>
<evidence type="ECO:0000259" key="4">
    <source>
        <dbReference type="Pfam" id="PF07059"/>
    </source>
</evidence>
<dbReference type="PANTHER" id="PTHR12136:SF47">
    <property type="entry name" value="ENHANCED DISEASE RESISTANCE PROTEIN (DUF1336)"/>
    <property type="match status" value="1"/>
</dbReference>
<evidence type="ECO:0000256" key="1">
    <source>
        <dbReference type="ARBA" id="ARBA00004123"/>
    </source>
</evidence>
<dbReference type="CDD" id="cd00177">
    <property type="entry name" value="START"/>
    <property type="match status" value="1"/>
</dbReference>
<dbReference type="InterPro" id="IPR045096">
    <property type="entry name" value="EDR2-like"/>
</dbReference>
<dbReference type="EnsemblPlants" id="OGLUM08G16760.4">
    <property type="protein sequence ID" value="OGLUM08G16760.4"/>
    <property type="gene ID" value="OGLUM08G16760"/>
</dbReference>
<feature type="region of interest" description="Disordered" evidence="3">
    <location>
        <begin position="1"/>
        <end position="45"/>
    </location>
</feature>
<accession>A0A0E0AVV2</accession>
<sequence length="721" mass="79998">MATITLKPPATAAAAGGEVSEVELSEAGSPDVGSQSSGSGGSGRSTAGSSGWVYHLGVNSIGHEYRHLRFLVIRGKTVAMYKRDPSKNPGIQPIRKGVVSHTLMVEELGRRITSHGELYVLRFYNRLDQTKKGEIACGDPGEARKWVEAFEQAKQQADYDLMTRGVSWNRSQNENELNLDGHRPRVRRYAQGLGKLVRIGKGPEKLLQQSSNLQSHEIINTNFGGDSGDAFEAHEWRYVRTFNGIRIFEDIANTKGGKGVLLKSVGVVGANPDTVFAVVLSSDKHKRYEWDMLTADLELVETIDGYYDVIPACHKNKPPRHGYEPSTWELRRLNPPGSSTPKCLVTHMLEMSPSFWDRWKRRHNENFDRSIAFALLSQVAGLREYFAANPALTSDLPSTVVKPKQSDSLIIQSELEDSELNDEFYDALARGESFEDEDSDDDDDMIPKAGKVKFKNISWAIAGLAMKPTKASVEKSELVTNSTPVTIDSNHFHGTLRRAKSENDSNSWSEPGGEKFMIRGKTYLTDYTKVVGGDPLLKLIAVDWFKADERFDSVALHPKSLVQSEAAKKIPFILVINLQVPAKPNYNLVMYYAAERPVNKDSLLGRFIDGTDAFRDARFKLIPSIVEGYWMVKRAVGTKACLLGKAVTCNYLRQDNFLEIDVDIGSSSVARSIIGLVLGYVTGLVVDLAILIEAKEEKELPEYILGTVRLNRANPDSAVPI</sequence>
<feature type="compositionally biased region" description="Low complexity" evidence="3">
    <location>
        <begin position="1"/>
        <end position="15"/>
    </location>
</feature>
<keyword evidence="6" id="KW-1185">Reference proteome</keyword>
<dbReference type="InterPro" id="IPR023393">
    <property type="entry name" value="START-like_dom_sf"/>
</dbReference>
<dbReference type="Gramene" id="OGLUM08G16760.4">
    <property type="protein sequence ID" value="OGLUM08G16760.4"/>
    <property type="gene ID" value="OGLUM08G16760"/>
</dbReference>
<dbReference type="GO" id="GO:0005634">
    <property type="term" value="C:nucleus"/>
    <property type="evidence" value="ECO:0007669"/>
    <property type="project" value="UniProtKB-SubCell"/>
</dbReference>
<dbReference type="InterPro" id="IPR009769">
    <property type="entry name" value="EDR2_C"/>
</dbReference>
<dbReference type="Pfam" id="PF07059">
    <property type="entry name" value="EDR2_C"/>
    <property type="match status" value="1"/>
</dbReference>
<feature type="compositionally biased region" description="Low complexity" evidence="3">
    <location>
        <begin position="28"/>
        <end position="37"/>
    </location>
</feature>
<dbReference type="PANTHER" id="PTHR12136">
    <property type="entry name" value="ENHANCED DISEASE RESISTANCE-RELATED"/>
    <property type="match status" value="1"/>
</dbReference>
<dbReference type="SUPFAM" id="SSF55961">
    <property type="entry name" value="Bet v1-like"/>
    <property type="match status" value="1"/>
</dbReference>
<feature type="domain" description="Protein ENHANCED DISEASE RESISTANCE 2 C-terminal" evidence="4">
    <location>
        <begin position="508"/>
        <end position="712"/>
    </location>
</feature>
<comment type="subcellular location">
    <subcellularLocation>
        <location evidence="1">Nucleus</location>
    </subcellularLocation>
</comment>
<evidence type="ECO:0000256" key="2">
    <source>
        <dbReference type="ARBA" id="ARBA00023242"/>
    </source>
</evidence>
<evidence type="ECO:0000313" key="6">
    <source>
        <dbReference type="Proteomes" id="UP000026961"/>
    </source>
</evidence>
<evidence type="ECO:0000313" key="5">
    <source>
        <dbReference type="EnsemblPlants" id="OGLUM08G16760.4"/>
    </source>
</evidence>
<proteinExistence type="predicted"/>
<dbReference type="EnsemblPlants" id="OGLUM08G16760.2">
    <property type="protein sequence ID" value="OGLUM08G16760.2"/>
    <property type="gene ID" value="OGLUM08G16760"/>
</dbReference>